<feature type="region of interest" description="Disordered" evidence="1">
    <location>
        <begin position="164"/>
        <end position="191"/>
    </location>
</feature>
<sequence length="401" mass="44513">MSASAPHSTSLPTDITCIAAEPFEPKPLIADILRTRFCVPGSIFLVEGVHSVHTSRSKRWRALRLLLGDGELSIQALLSAELHRYIDRGEVAFGSYIRLEQFRVEWKASSGNRGSSPTKRKGKEKAQESEGEERGMVYLIVEDLALVGWNNALVDSEIGEAAETGPFYQAEEEKNRQGTPGMSDPIDHTQLRRKSIEPAENRGIEEHLKDPADADDDFESMPISDQKATQNRIAIATNASSTELDVQPISSYLPWAGNDPSKPLKLTKLRSIPNLPYKQNWSVNVLAVVSAISDVEPSGLPPYTQRQARLADPSTDKHVLLTVFLDPHLFAPSVGSVVLLLGVKNHRFDGGSLKKYVSDRPRDGEGWWFENPSRFSWCDVAGLQQWWNGDNSWGDHDVPPP</sequence>
<dbReference type="EMBL" id="CAUWAG010000018">
    <property type="protein sequence ID" value="CAJ2511923.1"/>
    <property type="molecule type" value="Genomic_DNA"/>
</dbReference>
<gene>
    <name evidence="2" type="ORF">KHLLAP_LOCUS12391</name>
</gene>
<dbReference type="Proteomes" id="UP001295740">
    <property type="component" value="Unassembled WGS sequence"/>
</dbReference>
<evidence type="ECO:0000313" key="3">
    <source>
        <dbReference type="Proteomes" id="UP001295740"/>
    </source>
</evidence>
<evidence type="ECO:0000313" key="2">
    <source>
        <dbReference type="EMBL" id="CAJ2511923.1"/>
    </source>
</evidence>
<feature type="compositionally biased region" description="Basic and acidic residues" evidence="1">
    <location>
        <begin position="196"/>
        <end position="212"/>
    </location>
</feature>
<evidence type="ECO:0000256" key="1">
    <source>
        <dbReference type="SAM" id="MobiDB-lite"/>
    </source>
</evidence>
<comment type="caution">
    <text evidence="2">The sequence shown here is derived from an EMBL/GenBank/DDBJ whole genome shotgun (WGS) entry which is preliminary data.</text>
</comment>
<reference evidence="2" key="1">
    <citation type="submission" date="2023-10" db="EMBL/GenBank/DDBJ databases">
        <authorList>
            <person name="Hackl T."/>
        </authorList>
    </citation>
    <scope>NUCLEOTIDE SEQUENCE</scope>
</reference>
<feature type="region of interest" description="Disordered" evidence="1">
    <location>
        <begin position="196"/>
        <end position="215"/>
    </location>
</feature>
<accession>A0AAI8VWW2</accession>
<name>A0AAI8VWW2_9PEZI</name>
<keyword evidence="3" id="KW-1185">Reference proteome</keyword>
<dbReference type="AlphaFoldDB" id="A0AAI8VWW2"/>
<protein>
    <submittedName>
        <fullName evidence="2">Uu.00g075480.m01.CDS01</fullName>
    </submittedName>
</protein>
<feature type="region of interest" description="Disordered" evidence="1">
    <location>
        <begin position="108"/>
        <end position="132"/>
    </location>
</feature>
<organism evidence="2 3">
    <name type="scientific">Anthostomella pinea</name>
    <dbReference type="NCBI Taxonomy" id="933095"/>
    <lineage>
        <taxon>Eukaryota</taxon>
        <taxon>Fungi</taxon>
        <taxon>Dikarya</taxon>
        <taxon>Ascomycota</taxon>
        <taxon>Pezizomycotina</taxon>
        <taxon>Sordariomycetes</taxon>
        <taxon>Xylariomycetidae</taxon>
        <taxon>Xylariales</taxon>
        <taxon>Xylariaceae</taxon>
        <taxon>Anthostomella</taxon>
    </lineage>
</organism>
<proteinExistence type="predicted"/>